<organism evidence="1 2">
    <name type="scientific">Methanococcus maripaludis</name>
    <name type="common">Methanococcus deltae</name>
    <dbReference type="NCBI Taxonomy" id="39152"/>
    <lineage>
        <taxon>Archaea</taxon>
        <taxon>Methanobacteriati</taxon>
        <taxon>Methanobacteriota</taxon>
        <taxon>Methanomada group</taxon>
        <taxon>Methanococci</taxon>
        <taxon>Methanococcales</taxon>
        <taxon>Methanococcaceae</taxon>
        <taxon>Methanococcus</taxon>
    </lineage>
</organism>
<dbReference type="InterPro" id="IPR042099">
    <property type="entry name" value="ANL_N_sf"/>
</dbReference>
<keyword evidence="1" id="KW-0436">Ligase</keyword>
<dbReference type="RefSeq" id="WP_184230162.1">
    <property type="nucleotide sequence ID" value="NZ_JACHEC010000002.1"/>
</dbReference>
<proteinExistence type="predicted"/>
<dbReference type="PANTHER" id="PTHR36932:SF1">
    <property type="entry name" value="CAPSULAR POLYSACCHARIDE BIOSYNTHESIS PROTEIN"/>
    <property type="match status" value="1"/>
</dbReference>
<accession>A0A7J9S753</accession>
<dbReference type="InterPro" id="IPR053158">
    <property type="entry name" value="CapK_Type1_Caps_Biosynth"/>
</dbReference>
<name>A0A7J9S753_METMI</name>
<dbReference type="AlphaFoldDB" id="A0A7J9S753"/>
<evidence type="ECO:0000313" key="1">
    <source>
        <dbReference type="EMBL" id="MBB6401733.1"/>
    </source>
</evidence>
<dbReference type="GO" id="GO:0047475">
    <property type="term" value="F:phenylacetate-CoA ligase activity"/>
    <property type="evidence" value="ECO:0007669"/>
    <property type="project" value="UniProtKB-EC"/>
</dbReference>
<evidence type="ECO:0000313" key="2">
    <source>
        <dbReference type="Proteomes" id="UP000536195"/>
    </source>
</evidence>
<dbReference type="SUPFAM" id="SSF56801">
    <property type="entry name" value="Acetyl-CoA synthetase-like"/>
    <property type="match status" value="1"/>
</dbReference>
<dbReference type="Gene3D" id="3.40.50.12780">
    <property type="entry name" value="N-terminal domain of ligase-like"/>
    <property type="match status" value="1"/>
</dbReference>
<gene>
    <name evidence="1" type="ORF">HNP92_001038</name>
</gene>
<dbReference type="EMBL" id="JACHEC010000002">
    <property type="protein sequence ID" value="MBB6401733.1"/>
    <property type="molecule type" value="Genomic_DNA"/>
</dbReference>
<dbReference type="Proteomes" id="UP000536195">
    <property type="component" value="Unassembled WGS sequence"/>
</dbReference>
<protein>
    <submittedName>
        <fullName evidence="1">Phenylacetate-CoA ligase</fullName>
        <ecNumber evidence="1">6.2.1.30</ecNumber>
    </submittedName>
</protein>
<sequence>MIRKLISISGHTLELKENFYGTYKKLVKNQYASKILRNESQQKQLKYFIKYAYENVPYYHKIFKNLKILPEDIKSKEDLEKLPILTKTIIKENWNDFIPKNIQNLKYAYRSTGGSTGTPFKYRIDNFDRTLSISLMYNGWNYAGYNIGDRVTILAGSSIITSTKSYLKKFLWEFGRNTQNLSSFSMSNENLNDYVSHINSFKPKYIHGYPSSIYLLSNWIEEHNCKIHSPIAITTTSEKLFPKMRKKIEEIFDTKVYDTYGLNDGGASAYECSEQSGMHIDTERSILELINEDNQQISEGIGTILTTNFHSYSMPFIRYDTGDVATIFPSDYKCNCGRNHDMLKEITGRSVDIFITPEGKHVHGWFFLYIFWEYFNGIKEYQISQDSLTKIMIKLVVDENFDEKQLGIIKKIIHEKSSSWEINFKFVEKIEKTKAGKHKFIINNLGESA</sequence>
<dbReference type="EC" id="6.2.1.30" evidence="1"/>
<reference evidence="1 2" key="1">
    <citation type="submission" date="2020-08" db="EMBL/GenBank/DDBJ databases">
        <title>Genomic Encyclopedia of Type Strains, Phase IV (KMG-V): Genome sequencing to study the core and pangenomes of soil and plant-associated prokaryotes.</title>
        <authorList>
            <person name="Whitman W."/>
        </authorList>
    </citation>
    <scope>NUCLEOTIDE SEQUENCE [LARGE SCALE GENOMIC DNA]</scope>
    <source>
        <strain evidence="1 2">C11</strain>
    </source>
</reference>
<dbReference type="PANTHER" id="PTHR36932">
    <property type="entry name" value="CAPSULAR POLYSACCHARIDE BIOSYNTHESIS PROTEIN"/>
    <property type="match status" value="1"/>
</dbReference>
<comment type="caution">
    <text evidence="1">The sequence shown here is derived from an EMBL/GenBank/DDBJ whole genome shotgun (WGS) entry which is preliminary data.</text>
</comment>